<dbReference type="KEGG" id="mtua:CSH63_04950"/>
<dbReference type="NCBIfam" id="TIGR01733">
    <property type="entry name" value="AA-adenyl-dom"/>
    <property type="match status" value="1"/>
</dbReference>
<dbReference type="EMBL" id="CP024087">
    <property type="protein sequence ID" value="AYF26815.1"/>
    <property type="molecule type" value="Genomic_DNA"/>
</dbReference>
<feature type="domain" description="Carrier" evidence="15">
    <location>
        <begin position="915"/>
        <end position="990"/>
    </location>
</feature>
<evidence type="ECO:0000256" key="1">
    <source>
        <dbReference type="ARBA" id="ARBA00001957"/>
    </source>
</evidence>
<dbReference type="PANTHER" id="PTHR43775">
    <property type="entry name" value="FATTY ACID SYNTHASE"/>
    <property type="match status" value="1"/>
</dbReference>
<dbReference type="InterPro" id="IPR016036">
    <property type="entry name" value="Malonyl_transacylase_ACP-bd"/>
</dbReference>
<comment type="cofactor">
    <cofactor evidence="1">
        <name>pantetheine 4'-phosphate</name>
        <dbReference type="ChEBI" id="CHEBI:47942"/>
    </cofactor>
</comment>
<gene>
    <name evidence="17" type="ORF">CSH63_04950</name>
</gene>
<dbReference type="SMART" id="SM00823">
    <property type="entry name" value="PKS_PP"/>
    <property type="match status" value="2"/>
</dbReference>
<dbReference type="CDD" id="cd00833">
    <property type="entry name" value="PKS"/>
    <property type="match status" value="1"/>
</dbReference>
<dbReference type="Pfam" id="PF00501">
    <property type="entry name" value="AMP-binding"/>
    <property type="match status" value="1"/>
</dbReference>
<dbReference type="InterPro" id="IPR001242">
    <property type="entry name" value="Condensation_dom"/>
</dbReference>
<proteinExistence type="inferred from homology"/>
<dbReference type="InterPro" id="IPR057737">
    <property type="entry name" value="Condensation_MtbB-like"/>
</dbReference>
<dbReference type="InterPro" id="IPR050091">
    <property type="entry name" value="PKS_NRPS_Biosynth_Enz"/>
</dbReference>
<accession>A0A386WER2</accession>
<dbReference type="FunFam" id="3.30.559.30:FF:000006">
    <property type="entry name" value="Yersiniabactin polyketide/non-ribosomal peptide synthetase"/>
    <property type="match status" value="1"/>
</dbReference>
<evidence type="ECO:0000256" key="9">
    <source>
        <dbReference type="ARBA" id="ARBA00022832"/>
    </source>
</evidence>
<keyword evidence="7" id="KW-0436">Ligase</keyword>
<evidence type="ECO:0000256" key="5">
    <source>
        <dbReference type="ARBA" id="ARBA00022450"/>
    </source>
</evidence>
<dbReference type="GO" id="GO:0016874">
    <property type="term" value="F:ligase activity"/>
    <property type="evidence" value="ECO:0007669"/>
    <property type="project" value="UniProtKB-KW"/>
</dbReference>
<keyword evidence="12" id="KW-0012">Acyltransferase</keyword>
<dbReference type="PROSITE" id="PS50075">
    <property type="entry name" value="CARRIER"/>
    <property type="match status" value="2"/>
</dbReference>
<feature type="domain" description="Carrier" evidence="15">
    <location>
        <begin position="1986"/>
        <end position="2060"/>
    </location>
</feature>
<name>A0A386WER2_9ACTN</name>
<evidence type="ECO:0000256" key="14">
    <source>
        <dbReference type="ARBA" id="ARBA00033440"/>
    </source>
</evidence>
<dbReference type="Gene3D" id="3.30.559.10">
    <property type="entry name" value="Chloramphenicol acetyltransferase-like domain"/>
    <property type="match status" value="2"/>
</dbReference>
<dbReference type="GO" id="GO:0044550">
    <property type="term" value="P:secondary metabolite biosynthetic process"/>
    <property type="evidence" value="ECO:0007669"/>
    <property type="project" value="UniProtKB-ARBA"/>
</dbReference>
<dbReference type="GO" id="GO:0031177">
    <property type="term" value="F:phosphopantetheine binding"/>
    <property type="evidence" value="ECO:0007669"/>
    <property type="project" value="InterPro"/>
</dbReference>
<dbReference type="Gene3D" id="2.30.38.10">
    <property type="entry name" value="Luciferase, Domain 3"/>
    <property type="match status" value="1"/>
</dbReference>
<dbReference type="Pfam" id="PF00698">
    <property type="entry name" value="Acyl_transf_1"/>
    <property type="match status" value="1"/>
</dbReference>
<evidence type="ECO:0000256" key="8">
    <source>
        <dbReference type="ARBA" id="ARBA00022679"/>
    </source>
</evidence>
<dbReference type="SUPFAM" id="SSF52151">
    <property type="entry name" value="FabD/lysophospholipase-like"/>
    <property type="match status" value="1"/>
</dbReference>
<comment type="similarity">
    <text evidence="13">In the C-terminal section; belongs to the NRP synthetase family.</text>
</comment>
<dbReference type="InterPro" id="IPR000873">
    <property type="entry name" value="AMP-dep_synth/lig_dom"/>
</dbReference>
<dbReference type="InterPro" id="IPR014043">
    <property type="entry name" value="Acyl_transferase_dom"/>
</dbReference>
<dbReference type="GO" id="GO:0004315">
    <property type="term" value="F:3-oxoacyl-[acyl-carrier-protein] synthase activity"/>
    <property type="evidence" value="ECO:0007669"/>
    <property type="project" value="InterPro"/>
</dbReference>
<evidence type="ECO:0000256" key="11">
    <source>
        <dbReference type="ARBA" id="ARBA00023268"/>
    </source>
</evidence>
<dbReference type="Gene3D" id="3.30.559.30">
    <property type="entry name" value="Nonribosomal peptide synthetase, condensation domain"/>
    <property type="match status" value="1"/>
</dbReference>
<dbReference type="SUPFAM" id="SSF55048">
    <property type="entry name" value="Probable ACP-binding domain of malonyl-CoA ACP transacylase"/>
    <property type="match status" value="1"/>
</dbReference>
<dbReference type="Pfam" id="PF02801">
    <property type="entry name" value="Ketoacyl-synt_C"/>
    <property type="match status" value="1"/>
</dbReference>
<evidence type="ECO:0000256" key="7">
    <source>
        <dbReference type="ARBA" id="ARBA00022598"/>
    </source>
</evidence>
<dbReference type="InterPro" id="IPR016039">
    <property type="entry name" value="Thiolase-like"/>
</dbReference>
<dbReference type="InterPro" id="IPR001227">
    <property type="entry name" value="Ac_transferase_dom_sf"/>
</dbReference>
<dbReference type="InterPro" id="IPR020845">
    <property type="entry name" value="AMP-binding_CS"/>
</dbReference>
<dbReference type="PANTHER" id="PTHR43775:SF51">
    <property type="entry name" value="INACTIVE PHENOLPHTHIOCEROL SYNTHESIS POLYKETIDE SYNTHASE TYPE I PKS1-RELATED"/>
    <property type="match status" value="1"/>
</dbReference>
<dbReference type="Pfam" id="PF16197">
    <property type="entry name" value="KAsynt_C_assoc"/>
    <property type="match status" value="1"/>
</dbReference>
<dbReference type="InterPro" id="IPR025110">
    <property type="entry name" value="AMP-bd_C"/>
</dbReference>
<evidence type="ECO:0000256" key="10">
    <source>
        <dbReference type="ARBA" id="ARBA00023098"/>
    </source>
</evidence>
<evidence type="ECO:0000259" key="15">
    <source>
        <dbReference type="PROSITE" id="PS50075"/>
    </source>
</evidence>
<dbReference type="SUPFAM" id="SSF56801">
    <property type="entry name" value="Acetyl-CoA synthetase-like"/>
    <property type="match status" value="1"/>
</dbReference>
<dbReference type="InterPro" id="IPR023213">
    <property type="entry name" value="CAT-like_dom_sf"/>
</dbReference>
<dbReference type="InterPro" id="IPR014030">
    <property type="entry name" value="Ketoacyl_synth_N"/>
</dbReference>
<evidence type="ECO:0000256" key="4">
    <source>
        <dbReference type="ARBA" id="ARBA00016743"/>
    </source>
</evidence>
<sequence>MACRFPGAPDVDAFWRNLCDGVESITELTDDELLAEGVPSELYSRGDYVRAASVLDGVDLFDAAFFNIPAREAALLDPQQRLFLETSWHALEDAGHGPGTDSDVAVFAGANMPAYLMSNLLGGRRIVMSPSVFELQIHNDKDYLASRTSFLLGLTGPAVSVQTACSSSLVAVHHAARALLAGECGTALAGGVCVRVPHRVGYLFEEGLIYSPDGHCRPFDAGGRGTVFGNGVGVVVLRRLEDALTDGDRVLAVLRASAVNNDGSDKVAYTAPSVAGQERLVATALAASGLDARTITAVEAHGTATAVGDPIEIKALSRAFAAHTTDTGFCAVGSVKGNIGHLESAAGVASLIKAVLQLRHRSLAPTVHFQTPNPRIEFEGSPFRVTTELSDWANGTHPRRIGVSSFGIGGTNAHVILEEAPAAQPVAPPERIPQIVVLSARSPRALDQAAQDLSARLGAGLDSATLADIAATTQLGRGALPFRRALVARDTAEAAALLAGADPARVAGALAPPDPPRLVFLFPGQGTQYPGMGHDLYRDEPLFRSEVDACAEILAPLLGTDLREVMYPAADADSDAAAARLADTGFAQPALFVTEYALARQLMVWGVRPDAMVGHSLGEFVAASLAGVFELPDVLRLIAMRGVMMRDLPPGAMVSVAASEERVRSLLSGAGLGSVSVAAVNGPGLCVVSGPHPAIADVRALLDTAGVAAHVLHTSHAFHSAMVDPIVPVYTDLVRQTGAACRATTPIASTVTGGWMTDAQATDPQYWSTHMRLPVRFGDAVRTATGSDRTVLLEIGPGNTLGTLSRQAVESAAATTVLSTLPRPGQDRSDQDALLSSVAGLWLAGVPVDWTRMQAPRARVALPGYPFQRKRYWVAPSTADDATGAELVVDTPAQDDTDAEAQGSRPEHLLTTYTAPRDDVERAIAALWEDFFGIRPIGVHDNFFELGGHSLLATQVLNQVRAEIGRTATPAQLLSRPTIAALAELLADQEPDSAVSWPLPSATPEPARRHEPFPLTEMQQAQWIGRLGSFDMGGVAPHLYLEFDSDELELHRLEQAWLQVVRRHEMLRIVVLADGRQRVLADVPAYRFEILDLRGERLDIAAERLAEVSDRMATEVRPTDTWPLWEIRATRLASGTLRVHISFDLLCADVASFFYQVLPAWRDFYQDPTLPSDPPELSFRDYVLAEEILRESALYERSLAYWRERVRALPPAPELPTAVATGELVRATFVRRHAVLDAGLWAAIREKAGEHGVTPSSVLVAAYAATVARWSKSQHFTLNFTAVNRLPFHEDVDGMVGEFASFELLEVDARSPHTFAELVAQVQRQAWQDFEHRYVSGVRILRELNRARQDTTGAVMPVVFTSALPTDRNPVRAGSPVAWLGAQRRFISQTPQVTIDHFVLEFDGVLELAWHAVDKLFPDGLMADMFDAYQDLLAALATPAGWGRPPLADLPARQLAQREQVNATAGPLPDGLIVEPALAAGTDPATADRAAVVTDERTLTHAELCGRAVDLAATLIARGLGSGSLVGIGVAKGWRQVVAAVGVAAAGSTYVPIDPELPESRRAWLIEHAGVECVVTAGTDAGDWPVATVSVAEEPDWRAIDVAGWRCPADPEDIAYIIYTSGSTGTPKGVAVTHTAAGNTLDDVRQKFGITSTDRVLGLSSLSFDLSVFDIFGVLGAGGALVLPEPAARRDPAVWTELVRAHGVTVWNTVPALLEMLVTHMEAAPPGPPLPLRLAMLSGDWIPIRLPDRARALMADLSVVSLGGATEAAIWSIHYPVDEVPASWTSIPYGFPLRNQTFHVLNERLEHAPVWTVGYLHIGGAGLASCYWNDQRRTAESFITHPVSGERLYRTGDLGRYLPDGSIEFLGREDFQVKIGGFRVELAEVEQAIAAHRGVSTVVATAIGPRTQQRLVAYLVAEQPGADLSAADLVASVRSHLADTLPAYLIPADILVLDALPLSANGKVDRAALPAPDRVGAPAGETVVEERLRAAVERLTALSRTVLGVEAVSAGDNFFTLGGDSIMGIQLVSQATAAGLPITPQDLFESATFLDLARRLAVEEDTADTRAVPLTAHQARLYAAGAARWVQVALAPGFDTATAALALGELAARHTALRLRLGARVEDAEAGAVGLYDGGVVPDIAEIDLGGLSESGRAAATAELVAEMAEELDLNAGEGIKVAHIAGSAGDGLLVWLGAAAALDDGSLRLLLGEFAYAYRQLADGGSVDWTDRPACFLDWSRGRPAPEPVALEPQATVAPLTPEIVTTLDVDTVTALRESAFGAYHVDFAEAVAAALVTAMRLVSDNTPVLVERSLRDSVVECSAGRFTDLVALTATDGTDPGKALSSVKREHRGPAAAVPPAAPLLLREVVDVDWPGGAEAFTLAGFTGPEGALVPVDAVAEVGTALVGGKLRMRWRGSAARLASVFPAAVAAVTEHCRAAAEGSYSPSDFPLAGLGTDELGAFLSTLDDERQPM</sequence>
<dbReference type="SMART" id="SM00825">
    <property type="entry name" value="PKS_KS"/>
    <property type="match status" value="1"/>
</dbReference>
<comment type="pathway">
    <text evidence="2">Siderophore biosynthesis; mycobactin biosynthesis.</text>
</comment>
<dbReference type="InterPro" id="IPR020806">
    <property type="entry name" value="PKS_PP-bd"/>
</dbReference>
<dbReference type="Gene3D" id="3.40.47.10">
    <property type="match status" value="1"/>
</dbReference>
<evidence type="ECO:0000313" key="17">
    <source>
        <dbReference type="EMBL" id="AYF26815.1"/>
    </source>
</evidence>
<dbReference type="InterPro" id="IPR020841">
    <property type="entry name" value="PKS_Beta-ketoAc_synthase_dom"/>
</dbReference>
<dbReference type="Pfam" id="PF00668">
    <property type="entry name" value="Condensation"/>
    <property type="match status" value="1"/>
</dbReference>
<dbReference type="Pfam" id="PF00550">
    <property type="entry name" value="PP-binding"/>
    <property type="match status" value="2"/>
</dbReference>
<dbReference type="PROSITE" id="PS00012">
    <property type="entry name" value="PHOSPHOPANTETHEINE"/>
    <property type="match status" value="2"/>
</dbReference>
<organism evidence="17 18">
    <name type="scientific">Micromonospora tulbaghiae</name>
    <dbReference type="NCBI Taxonomy" id="479978"/>
    <lineage>
        <taxon>Bacteria</taxon>
        <taxon>Bacillati</taxon>
        <taxon>Actinomycetota</taxon>
        <taxon>Actinomycetes</taxon>
        <taxon>Micromonosporales</taxon>
        <taxon>Micromonosporaceae</taxon>
        <taxon>Micromonospora</taxon>
    </lineage>
</organism>
<dbReference type="Gene3D" id="1.10.1200.10">
    <property type="entry name" value="ACP-like"/>
    <property type="match status" value="2"/>
</dbReference>
<dbReference type="SUPFAM" id="SSF52777">
    <property type="entry name" value="CoA-dependent acyltransferases"/>
    <property type="match status" value="3"/>
</dbReference>
<dbReference type="FunFam" id="3.30.559.10:FF:000023">
    <property type="entry name" value="Non-ribosomal peptide synthetase"/>
    <property type="match status" value="1"/>
</dbReference>
<dbReference type="GO" id="GO:0006633">
    <property type="term" value="P:fatty acid biosynthetic process"/>
    <property type="evidence" value="ECO:0007669"/>
    <property type="project" value="InterPro"/>
</dbReference>
<feature type="domain" description="Ketosynthase family 3 (KS3)" evidence="16">
    <location>
        <begin position="1"/>
        <end position="419"/>
    </location>
</feature>
<dbReference type="SUPFAM" id="SSF47336">
    <property type="entry name" value="ACP-like"/>
    <property type="match status" value="2"/>
</dbReference>
<dbReference type="CDD" id="cd19535">
    <property type="entry name" value="Cyc_NRPS"/>
    <property type="match status" value="1"/>
</dbReference>
<dbReference type="Gene3D" id="3.40.50.980">
    <property type="match status" value="2"/>
</dbReference>
<evidence type="ECO:0000313" key="18">
    <source>
        <dbReference type="Proteomes" id="UP000267804"/>
    </source>
</evidence>
<dbReference type="FunFam" id="1.10.1200.10:FF:000016">
    <property type="entry name" value="Non-ribosomal peptide synthase"/>
    <property type="match status" value="1"/>
</dbReference>
<dbReference type="InterPro" id="IPR016035">
    <property type="entry name" value="Acyl_Trfase/lysoPLipase"/>
</dbReference>
<protein>
    <recommendedName>
        <fullName evidence="4">Phenyloxazoline synthase MbtB</fullName>
    </recommendedName>
    <alternativeName>
        <fullName evidence="14">Mycobactin synthetase protein B</fullName>
    </alternativeName>
</protein>
<dbReference type="Proteomes" id="UP000267804">
    <property type="component" value="Chromosome"/>
</dbReference>
<evidence type="ECO:0000256" key="6">
    <source>
        <dbReference type="ARBA" id="ARBA00022553"/>
    </source>
</evidence>
<dbReference type="GO" id="GO:0004312">
    <property type="term" value="F:fatty acid synthase activity"/>
    <property type="evidence" value="ECO:0007669"/>
    <property type="project" value="TreeGrafter"/>
</dbReference>
<dbReference type="InterPro" id="IPR014031">
    <property type="entry name" value="Ketoacyl_synth_C"/>
</dbReference>
<dbReference type="PROSITE" id="PS52004">
    <property type="entry name" value="KS3_2"/>
    <property type="match status" value="1"/>
</dbReference>
<keyword evidence="6" id="KW-0597">Phosphoprotein</keyword>
<dbReference type="InterPro" id="IPR036736">
    <property type="entry name" value="ACP-like_sf"/>
</dbReference>
<evidence type="ECO:0000256" key="2">
    <source>
        <dbReference type="ARBA" id="ARBA00005102"/>
    </source>
</evidence>
<keyword evidence="5" id="KW-0596">Phosphopantetheine</keyword>
<dbReference type="InterPro" id="IPR006162">
    <property type="entry name" value="Ppantetheine_attach_site"/>
</dbReference>
<keyword evidence="11" id="KW-0511">Multifunctional enzyme</keyword>
<dbReference type="PROSITE" id="PS00606">
    <property type="entry name" value="KS3_1"/>
    <property type="match status" value="1"/>
</dbReference>
<evidence type="ECO:0000259" key="16">
    <source>
        <dbReference type="PROSITE" id="PS52004"/>
    </source>
</evidence>
<dbReference type="InterPro" id="IPR009081">
    <property type="entry name" value="PP-bd_ACP"/>
</dbReference>
<dbReference type="InterPro" id="IPR010071">
    <property type="entry name" value="AA_adenyl_dom"/>
</dbReference>
<dbReference type="SUPFAM" id="SSF53901">
    <property type="entry name" value="Thiolase-like"/>
    <property type="match status" value="1"/>
</dbReference>
<evidence type="ECO:0000256" key="13">
    <source>
        <dbReference type="ARBA" id="ARBA00029443"/>
    </source>
</evidence>
<dbReference type="InterPro" id="IPR018201">
    <property type="entry name" value="Ketoacyl_synth_AS"/>
</dbReference>
<dbReference type="PROSITE" id="PS00455">
    <property type="entry name" value="AMP_BINDING"/>
    <property type="match status" value="1"/>
</dbReference>
<keyword evidence="10" id="KW-0443">Lipid metabolism</keyword>
<keyword evidence="8" id="KW-0808">Transferase</keyword>
<dbReference type="Pfam" id="PF00109">
    <property type="entry name" value="ketoacyl-synt"/>
    <property type="match status" value="1"/>
</dbReference>
<reference evidence="17 18" key="1">
    <citation type="submission" date="2017-10" db="EMBL/GenBank/DDBJ databases">
        <title>Integration of genomic and chemical information greatly accelerates assignment of the full stereostructure of myelolactone, a potent inhibitor of myeloma from a marine-derived Micromonospora.</title>
        <authorList>
            <person name="Kim M.C."/>
            <person name="Machado H."/>
            <person name="Jensen P.R."/>
            <person name="Fenical W."/>
        </authorList>
    </citation>
    <scope>NUCLEOTIDE SEQUENCE [LARGE SCALE GENOMIC DNA]</scope>
    <source>
        <strain evidence="17 18">CNY-010</strain>
    </source>
</reference>
<evidence type="ECO:0000256" key="3">
    <source>
        <dbReference type="ARBA" id="ARBA00007380"/>
    </source>
</evidence>
<dbReference type="SMART" id="SM00827">
    <property type="entry name" value="PKS_AT"/>
    <property type="match status" value="1"/>
</dbReference>
<evidence type="ECO:0000256" key="12">
    <source>
        <dbReference type="ARBA" id="ARBA00023315"/>
    </source>
</evidence>
<keyword evidence="9" id="KW-0276">Fatty acid metabolism</keyword>
<dbReference type="FunFam" id="3.40.47.10:FF:000042">
    <property type="entry name" value="Polyketide synthase Pks13"/>
    <property type="match status" value="1"/>
</dbReference>
<comment type="similarity">
    <text evidence="3">Belongs to the ATP-dependent AMP-binding enzyme family. MbtB subfamily.</text>
</comment>
<dbReference type="Gene3D" id="3.40.366.10">
    <property type="entry name" value="Malonyl-Coenzyme A Acyl Carrier Protein, domain 2"/>
    <property type="match status" value="1"/>
</dbReference>
<dbReference type="InterPro" id="IPR045851">
    <property type="entry name" value="AMP-bd_C_sf"/>
</dbReference>
<dbReference type="Gene3D" id="3.30.70.3290">
    <property type="match status" value="1"/>
</dbReference>
<dbReference type="Pfam" id="PF13193">
    <property type="entry name" value="AMP-binding_C"/>
    <property type="match status" value="1"/>
</dbReference>
<dbReference type="Gene3D" id="3.30.300.30">
    <property type="match status" value="1"/>
</dbReference>
<dbReference type="InterPro" id="IPR032821">
    <property type="entry name" value="PKS_assoc"/>
</dbReference>